<feature type="compositionally biased region" description="Basic and acidic residues" evidence="1">
    <location>
        <begin position="386"/>
        <end position="396"/>
    </location>
</feature>
<feature type="region of interest" description="Disordered" evidence="1">
    <location>
        <begin position="274"/>
        <end position="520"/>
    </location>
</feature>
<feature type="compositionally biased region" description="Polar residues" evidence="1">
    <location>
        <begin position="213"/>
        <end position="224"/>
    </location>
</feature>
<evidence type="ECO:0000313" key="2">
    <source>
        <dbReference type="EMBL" id="KAJ3604817.1"/>
    </source>
</evidence>
<evidence type="ECO:0008006" key="4">
    <source>
        <dbReference type="Google" id="ProtNLM"/>
    </source>
</evidence>
<feature type="region of interest" description="Disordered" evidence="1">
    <location>
        <begin position="1"/>
        <end position="64"/>
    </location>
</feature>
<feature type="compositionally biased region" description="Acidic residues" evidence="1">
    <location>
        <begin position="196"/>
        <end position="208"/>
    </location>
</feature>
<name>A0A9Q0EHZ8_9TELE</name>
<dbReference type="Proteomes" id="UP001148018">
    <property type="component" value="Unassembled WGS sequence"/>
</dbReference>
<dbReference type="AlphaFoldDB" id="A0A9Q0EHZ8"/>
<sequence length="520" mass="56313">MTRKGSSPPPPPEFQTPTRVPRSKYSNNVSYGESPNTDSEFQPDIVWDASSPSPVMAGRRGRSRPAAAVIGISEIVRRIAPLHGRPEVLEPTLQDWMADSASIPCTPEVQQQPKARKKSARPNPADDLLILAKQFNFNMFQQDEEQAEDMHQQSLELLSEDILEYESGYQEGKEPSPPATEGPSPSPRVPLQDHNMDDDGEDDLELLFDESTQRISGGFSQNGFLGSGETPGRPTPASPTHDVLAGKRLAAPATDDWENDDFLDDSVVIEMTQNPLGLAPPQHCSTQRGSDSRAYPSGGTLGRPGEGLAKNEPAIPKNRRTFKLSENPEFPHPTVVRNQRSPLKRHSQPPDAENRPAVGSSNARATPKADPDVERHTLAAPLTGDRFPDEELDHFFSSEPTSLAAPPARLQYAGSSAGKAPSNHTASNTESSGYGPPGPNGYAVGNQGNPQRYGGGASLKPAAGVKDQFTFKKPPSPGVKVISEGPEKCSMAEIEGKKRQALERRRQRLQSAPHNLRAPP</sequence>
<keyword evidence="3" id="KW-1185">Reference proteome</keyword>
<proteinExistence type="predicted"/>
<feature type="compositionally biased region" description="Basic and acidic residues" evidence="1">
    <location>
        <begin position="367"/>
        <end position="377"/>
    </location>
</feature>
<accession>A0A9Q0EHZ8</accession>
<comment type="caution">
    <text evidence="2">The sequence shown here is derived from an EMBL/GenBank/DDBJ whole genome shotgun (WGS) entry which is preliminary data.</text>
</comment>
<organism evidence="2 3">
    <name type="scientific">Muraenolepis orangiensis</name>
    <name type="common">Patagonian moray cod</name>
    <dbReference type="NCBI Taxonomy" id="630683"/>
    <lineage>
        <taxon>Eukaryota</taxon>
        <taxon>Metazoa</taxon>
        <taxon>Chordata</taxon>
        <taxon>Craniata</taxon>
        <taxon>Vertebrata</taxon>
        <taxon>Euteleostomi</taxon>
        <taxon>Actinopterygii</taxon>
        <taxon>Neopterygii</taxon>
        <taxon>Teleostei</taxon>
        <taxon>Neoteleostei</taxon>
        <taxon>Acanthomorphata</taxon>
        <taxon>Zeiogadaria</taxon>
        <taxon>Gadariae</taxon>
        <taxon>Gadiformes</taxon>
        <taxon>Muraenolepidoidei</taxon>
        <taxon>Muraenolepididae</taxon>
        <taxon>Muraenolepis</taxon>
    </lineage>
</organism>
<dbReference type="EMBL" id="JANIIK010000043">
    <property type="protein sequence ID" value="KAJ3604817.1"/>
    <property type="molecule type" value="Genomic_DNA"/>
</dbReference>
<dbReference type="Pfam" id="PF15350">
    <property type="entry name" value="ETAA1"/>
    <property type="match status" value="1"/>
</dbReference>
<feature type="region of interest" description="Disordered" evidence="1">
    <location>
        <begin position="140"/>
        <end position="242"/>
    </location>
</feature>
<dbReference type="PANTHER" id="PTHR16434:SF4">
    <property type="entry name" value="ETAA1 ACTIVATOR OF ATR KINASE"/>
    <property type="match status" value="1"/>
</dbReference>
<gene>
    <name evidence="2" type="ORF">NHX12_026869</name>
</gene>
<dbReference type="InterPro" id="IPR029406">
    <property type="entry name" value="ETAA1"/>
</dbReference>
<feature type="compositionally biased region" description="Polar residues" evidence="1">
    <location>
        <begin position="422"/>
        <end position="432"/>
    </location>
</feature>
<feature type="compositionally biased region" description="Polar residues" evidence="1">
    <location>
        <begin position="24"/>
        <end position="40"/>
    </location>
</feature>
<feature type="compositionally biased region" description="Pro residues" evidence="1">
    <location>
        <begin position="175"/>
        <end position="188"/>
    </location>
</feature>
<evidence type="ECO:0000313" key="3">
    <source>
        <dbReference type="Proteomes" id="UP001148018"/>
    </source>
</evidence>
<feature type="region of interest" description="Disordered" evidence="1">
    <location>
        <begin position="99"/>
        <end position="127"/>
    </location>
</feature>
<reference evidence="2" key="1">
    <citation type="submission" date="2022-07" db="EMBL/GenBank/DDBJ databases">
        <title>Chromosome-level genome of Muraenolepis orangiensis.</title>
        <authorList>
            <person name="Kim J."/>
        </authorList>
    </citation>
    <scope>NUCLEOTIDE SEQUENCE</scope>
    <source>
        <strain evidence="2">KU_S4_2022</strain>
        <tissue evidence="2">Muscle</tissue>
    </source>
</reference>
<dbReference type="OrthoDB" id="9378993at2759"/>
<protein>
    <recommendedName>
        <fullName evidence="4">ETAA1 activator of ATR kinase</fullName>
    </recommendedName>
</protein>
<feature type="compositionally biased region" description="Basic and acidic residues" evidence="1">
    <location>
        <begin position="494"/>
        <end position="504"/>
    </location>
</feature>
<evidence type="ECO:0000256" key="1">
    <source>
        <dbReference type="SAM" id="MobiDB-lite"/>
    </source>
</evidence>
<dbReference type="PANTHER" id="PTHR16434">
    <property type="entry name" value="EWING'S TUMOR-ASSOCIATED ANTIGEN 1 ETAA1"/>
    <property type="match status" value="1"/>
</dbReference>